<keyword evidence="3" id="KW-1015">Disulfide bond</keyword>
<dbReference type="GO" id="GO:0030313">
    <property type="term" value="C:cell envelope"/>
    <property type="evidence" value="ECO:0007669"/>
    <property type="project" value="UniProtKB-SubCell"/>
</dbReference>
<dbReference type="Proteomes" id="UP000321197">
    <property type="component" value="Unassembled WGS sequence"/>
</dbReference>
<dbReference type="PROSITE" id="PS00194">
    <property type="entry name" value="THIOREDOXIN_1"/>
    <property type="match status" value="1"/>
</dbReference>
<organism evidence="7 8">
    <name type="scientific">Meiothermus hypogaeus NBRC 106114</name>
    <dbReference type="NCBI Taxonomy" id="1227553"/>
    <lineage>
        <taxon>Bacteria</taxon>
        <taxon>Thermotogati</taxon>
        <taxon>Deinococcota</taxon>
        <taxon>Deinococci</taxon>
        <taxon>Thermales</taxon>
        <taxon>Thermaceae</taxon>
        <taxon>Meiothermus</taxon>
    </lineage>
</organism>
<evidence type="ECO:0000313" key="7">
    <source>
        <dbReference type="EMBL" id="GEM82601.1"/>
    </source>
</evidence>
<dbReference type="PANTHER" id="PTHR42852:SF6">
    <property type="entry name" value="THIOL:DISULFIDE INTERCHANGE PROTEIN DSBE"/>
    <property type="match status" value="1"/>
</dbReference>
<keyword evidence="4" id="KW-0676">Redox-active center</keyword>
<dbReference type="InterPro" id="IPR050553">
    <property type="entry name" value="Thioredoxin_ResA/DsbE_sf"/>
</dbReference>
<gene>
    <name evidence="7" type="ORF">MHY01S_07670</name>
</gene>
<feature type="transmembrane region" description="Helical" evidence="5">
    <location>
        <begin position="6"/>
        <end position="31"/>
    </location>
</feature>
<dbReference type="Gene3D" id="3.40.30.10">
    <property type="entry name" value="Glutaredoxin"/>
    <property type="match status" value="1"/>
</dbReference>
<dbReference type="GO" id="GO:0008961">
    <property type="term" value="F:phosphatidylglycerol-prolipoprotein diacylglyceryl transferase activity"/>
    <property type="evidence" value="ECO:0007669"/>
    <property type="project" value="InterPro"/>
</dbReference>
<dbReference type="PROSITE" id="PS51352">
    <property type="entry name" value="THIOREDOXIN_2"/>
    <property type="match status" value="1"/>
</dbReference>
<dbReference type="InterPro" id="IPR013766">
    <property type="entry name" value="Thioredoxin_domain"/>
</dbReference>
<keyword evidence="5" id="KW-1133">Transmembrane helix</keyword>
<dbReference type="GO" id="GO:0042158">
    <property type="term" value="P:lipoprotein biosynthetic process"/>
    <property type="evidence" value="ECO:0007669"/>
    <property type="project" value="InterPro"/>
</dbReference>
<evidence type="ECO:0000256" key="3">
    <source>
        <dbReference type="ARBA" id="ARBA00023157"/>
    </source>
</evidence>
<evidence type="ECO:0000259" key="6">
    <source>
        <dbReference type="PROSITE" id="PS51352"/>
    </source>
</evidence>
<evidence type="ECO:0000256" key="1">
    <source>
        <dbReference type="ARBA" id="ARBA00004196"/>
    </source>
</evidence>
<feature type="transmembrane region" description="Helical" evidence="5">
    <location>
        <begin position="43"/>
        <end position="66"/>
    </location>
</feature>
<dbReference type="Pfam" id="PF01790">
    <property type="entry name" value="LGT"/>
    <property type="match status" value="1"/>
</dbReference>
<keyword evidence="5" id="KW-0812">Transmembrane</keyword>
<dbReference type="InterPro" id="IPR000866">
    <property type="entry name" value="AhpC/TSA"/>
</dbReference>
<comment type="caution">
    <text evidence="7">The sequence shown here is derived from an EMBL/GenBank/DDBJ whole genome shotgun (WGS) entry which is preliminary data.</text>
</comment>
<evidence type="ECO:0000256" key="5">
    <source>
        <dbReference type="SAM" id="Phobius"/>
    </source>
</evidence>
<dbReference type="GO" id="GO:0016209">
    <property type="term" value="F:antioxidant activity"/>
    <property type="evidence" value="ECO:0007669"/>
    <property type="project" value="InterPro"/>
</dbReference>
<keyword evidence="5" id="KW-0472">Membrane</keyword>
<dbReference type="OrthoDB" id="25753at2"/>
<accession>A0A511QYY8</accession>
<dbReference type="InterPro" id="IPR036249">
    <property type="entry name" value="Thioredoxin-like_sf"/>
</dbReference>
<dbReference type="RefSeq" id="WP_119339795.1">
    <property type="nucleotide sequence ID" value="NZ_BJXL01000015.1"/>
</dbReference>
<dbReference type="Pfam" id="PF00578">
    <property type="entry name" value="AhpC-TSA"/>
    <property type="match status" value="1"/>
</dbReference>
<comment type="subcellular location">
    <subcellularLocation>
        <location evidence="1">Cell envelope</location>
    </subcellularLocation>
</comment>
<feature type="transmembrane region" description="Helical" evidence="5">
    <location>
        <begin position="86"/>
        <end position="103"/>
    </location>
</feature>
<dbReference type="SUPFAM" id="SSF52833">
    <property type="entry name" value="Thioredoxin-like"/>
    <property type="match status" value="1"/>
</dbReference>
<protein>
    <submittedName>
        <fullName evidence="7">Thiol:disulfide interchange protein</fullName>
    </submittedName>
</protein>
<dbReference type="GO" id="GO:0016491">
    <property type="term" value="F:oxidoreductase activity"/>
    <property type="evidence" value="ECO:0007669"/>
    <property type="project" value="InterPro"/>
</dbReference>
<dbReference type="AlphaFoldDB" id="A0A511QYY8"/>
<proteinExistence type="predicted"/>
<dbReference type="EMBL" id="BJXL01000015">
    <property type="protein sequence ID" value="GEM82601.1"/>
    <property type="molecule type" value="Genomic_DNA"/>
</dbReference>
<evidence type="ECO:0000313" key="8">
    <source>
        <dbReference type="Proteomes" id="UP000321197"/>
    </source>
</evidence>
<dbReference type="InterPro" id="IPR017937">
    <property type="entry name" value="Thioredoxin_CS"/>
</dbReference>
<keyword evidence="2" id="KW-0201">Cytochrome c-type biogenesis</keyword>
<dbReference type="InterPro" id="IPR001640">
    <property type="entry name" value="Lgt"/>
</dbReference>
<evidence type="ECO:0000256" key="4">
    <source>
        <dbReference type="ARBA" id="ARBA00023284"/>
    </source>
</evidence>
<dbReference type="PANTHER" id="PTHR42852">
    <property type="entry name" value="THIOL:DISULFIDE INTERCHANGE PROTEIN DSBE"/>
    <property type="match status" value="1"/>
</dbReference>
<dbReference type="GO" id="GO:0017004">
    <property type="term" value="P:cytochrome complex assembly"/>
    <property type="evidence" value="ECO:0007669"/>
    <property type="project" value="UniProtKB-KW"/>
</dbReference>
<feature type="domain" description="Thioredoxin" evidence="6">
    <location>
        <begin position="146"/>
        <end position="293"/>
    </location>
</feature>
<sequence length="293" mass="31587">MPDALQIGPFLIATVRLVLLTGLLVASWWAARVARRAGLDVNWVTNTAGNLAIAGLLGARLGFVLLNWDGYQANPITALYIWQPGYLPWAGAMGGMAYGLWALSRRVQPERLAYARPLLMGFAVGGAWFALGYGSMGLRLGDGAAVKIGDQVPEIRLMNLGGQPVTLWSLRGKAVVLNFWATWCPPCRREMPLLDSVQAEFKDRGLVVVGVNLNEAPQTVAAYTRQVGVSYPIWRDAPVGQSGFDRTSALYARFGGVGLPTTLFIAPDGTLRGRLIGELNRGALLSNVRAVLP</sequence>
<name>A0A511QYY8_9DEIN</name>
<evidence type="ECO:0000256" key="2">
    <source>
        <dbReference type="ARBA" id="ARBA00022748"/>
    </source>
</evidence>
<dbReference type="CDD" id="cd02966">
    <property type="entry name" value="TlpA_like_family"/>
    <property type="match status" value="1"/>
</dbReference>
<dbReference type="GO" id="GO:0005886">
    <property type="term" value="C:plasma membrane"/>
    <property type="evidence" value="ECO:0007669"/>
    <property type="project" value="InterPro"/>
</dbReference>
<reference evidence="7 8" key="1">
    <citation type="submission" date="2019-07" db="EMBL/GenBank/DDBJ databases">
        <title>Whole genome shotgun sequence of Meiothermus hypogaeus NBRC 106114.</title>
        <authorList>
            <person name="Hosoyama A."/>
            <person name="Uohara A."/>
            <person name="Ohji S."/>
            <person name="Ichikawa N."/>
        </authorList>
    </citation>
    <scope>NUCLEOTIDE SEQUENCE [LARGE SCALE GENOMIC DNA]</scope>
    <source>
        <strain evidence="7 8">NBRC 106114</strain>
    </source>
</reference>
<feature type="transmembrane region" description="Helical" evidence="5">
    <location>
        <begin position="115"/>
        <end position="134"/>
    </location>
</feature>